<gene>
    <name evidence="3" type="ORF">BJ999_003234</name>
</gene>
<feature type="transmembrane region" description="Helical" evidence="2">
    <location>
        <begin position="50"/>
        <end position="69"/>
    </location>
</feature>
<evidence type="ECO:0000256" key="1">
    <source>
        <dbReference type="SAM" id="MobiDB-lite"/>
    </source>
</evidence>
<evidence type="ECO:0000313" key="3">
    <source>
        <dbReference type="EMBL" id="NYE12938.1"/>
    </source>
</evidence>
<evidence type="ECO:0000313" key="4">
    <source>
        <dbReference type="Proteomes" id="UP000591272"/>
    </source>
</evidence>
<name>A0A7Y9KED6_9ACTN</name>
<dbReference type="RefSeq" id="WP_179834070.1">
    <property type="nucleotide sequence ID" value="NZ_BMRD01000013.1"/>
</dbReference>
<organism evidence="3 4">
    <name type="scientific">Actinomadura citrea</name>
    <dbReference type="NCBI Taxonomy" id="46158"/>
    <lineage>
        <taxon>Bacteria</taxon>
        <taxon>Bacillati</taxon>
        <taxon>Actinomycetota</taxon>
        <taxon>Actinomycetes</taxon>
        <taxon>Streptosporangiales</taxon>
        <taxon>Thermomonosporaceae</taxon>
        <taxon>Actinomadura</taxon>
    </lineage>
</organism>
<evidence type="ECO:0008006" key="5">
    <source>
        <dbReference type="Google" id="ProtNLM"/>
    </source>
</evidence>
<dbReference type="CDD" id="cd00198">
    <property type="entry name" value="vWFA"/>
    <property type="match status" value="1"/>
</dbReference>
<keyword evidence="2" id="KW-1133">Transmembrane helix</keyword>
<dbReference type="Proteomes" id="UP000591272">
    <property type="component" value="Unassembled WGS sequence"/>
</dbReference>
<comment type="caution">
    <text evidence="3">The sequence shown here is derived from an EMBL/GenBank/DDBJ whole genome shotgun (WGS) entry which is preliminary data.</text>
</comment>
<dbReference type="InterPro" id="IPR036465">
    <property type="entry name" value="vWFA_dom_sf"/>
</dbReference>
<proteinExistence type="predicted"/>
<feature type="region of interest" description="Disordered" evidence="1">
    <location>
        <begin position="222"/>
        <end position="241"/>
    </location>
</feature>
<feature type="transmembrane region" description="Helical" evidence="2">
    <location>
        <begin position="16"/>
        <end position="38"/>
    </location>
</feature>
<sequence>MSESGNGNSDAPLDRLVRAAVPGLIVGVVSGLIANQVLKLVDAVGWLQTVLPLTVLALVIVAVSVALFRSERAGAALKRLSRTLPWNAEAVAWACAGAAVMAAVLLAWTGVASLAEHARPCGQPLELRVVTTPETLTSLRDAAKGFEEDSEERGCREYSVTVAPEPEFVQLSEAFGRLWRRSEPPGGEAAPAPQDERLYGPQPDVWIPSSTAEFDYVEKSPDQVRRAQGAGAPSPGPPAKADPVFTTRGSLGSSPMVLALFGGDHAQVEDTAIKPPQQRTTDLLRRFARAGVELREIARPVPETSAAALAVTPVLYGALPGKDQQDEEFAEPTDLVAPDAVTLLCKARQGAHPPDRVAFAVPEQVVSDYDAGRLKKQCGAADAPGAGGEWTLYPYYAEDLPSLDHPFIQVTWRGQDTRERDAAVTAFRRWLTRHPLTRQGLRDDKGAMPSAHEGDSARHDLTALWTLLGPNIIPNRMEPNPLRPAAGDRSGKYVAESLQRVAAARPPASVSLMLDVSGSMGRPARGRDTRLSRSVSFLQSLVAQLQSRDSAGLRVASKKKPPDSPYTLENVRLAGTGPVQKNRITSHLQAVATAGGDVALADMIGKADVDPGSNLVVVTDGQSPGTNGPGSSPGEAAAKFRDRHRDVRVTVVLTGPSGCGASPVKEIVDAFGPSGGKGCVSLTGAPEPQQAAQLLSDLR</sequence>
<protein>
    <recommendedName>
        <fullName evidence="5">VWA domain-containing protein</fullName>
    </recommendedName>
</protein>
<reference evidence="3 4" key="1">
    <citation type="submission" date="2020-07" db="EMBL/GenBank/DDBJ databases">
        <title>Sequencing the genomes of 1000 actinobacteria strains.</title>
        <authorList>
            <person name="Klenk H.-P."/>
        </authorList>
    </citation>
    <scope>NUCLEOTIDE SEQUENCE [LARGE SCALE GENOMIC DNA]</scope>
    <source>
        <strain evidence="3 4">DSM 43461</strain>
    </source>
</reference>
<dbReference type="AlphaFoldDB" id="A0A7Y9KED6"/>
<dbReference type="EMBL" id="JACCBT010000001">
    <property type="protein sequence ID" value="NYE12938.1"/>
    <property type="molecule type" value="Genomic_DNA"/>
</dbReference>
<evidence type="ECO:0000256" key="2">
    <source>
        <dbReference type="SAM" id="Phobius"/>
    </source>
</evidence>
<dbReference type="Gene3D" id="3.40.50.410">
    <property type="entry name" value="von Willebrand factor, type A domain"/>
    <property type="match status" value="1"/>
</dbReference>
<keyword evidence="2" id="KW-0812">Transmembrane</keyword>
<keyword evidence="4" id="KW-1185">Reference proteome</keyword>
<dbReference type="SUPFAM" id="SSF53300">
    <property type="entry name" value="vWA-like"/>
    <property type="match status" value="1"/>
</dbReference>
<keyword evidence="2" id="KW-0472">Membrane</keyword>
<accession>A0A7Y9KED6</accession>
<feature type="transmembrane region" description="Helical" evidence="2">
    <location>
        <begin position="90"/>
        <end position="111"/>
    </location>
</feature>